<gene>
    <name evidence="6" type="ORF">BASA50_002791</name>
</gene>
<evidence type="ECO:0000256" key="2">
    <source>
        <dbReference type="ARBA" id="ARBA00022946"/>
    </source>
</evidence>
<keyword evidence="3" id="KW-0496">Mitochondrion</keyword>
<organism evidence="6 7">
    <name type="scientific">Batrachochytrium salamandrivorans</name>
    <dbReference type="NCBI Taxonomy" id="1357716"/>
    <lineage>
        <taxon>Eukaryota</taxon>
        <taxon>Fungi</taxon>
        <taxon>Fungi incertae sedis</taxon>
        <taxon>Chytridiomycota</taxon>
        <taxon>Chytridiomycota incertae sedis</taxon>
        <taxon>Chytridiomycetes</taxon>
        <taxon>Rhizophydiales</taxon>
        <taxon>Rhizophydiales incertae sedis</taxon>
        <taxon>Batrachochytrium</taxon>
    </lineage>
</organism>
<dbReference type="EMBL" id="JAFCIX010000060">
    <property type="protein sequence ID" value="KAH6599766.1"/>
    <property type="molecule type" value="Genomic_DNA"/>
</dbReference>
<evidence type="ECO:0000313" key="6">
    <source>
        <dbReference type="EMBL" id="KAH6599766.1"/>
    </source>
</evidence>
<feature type="domain" description="CAF17 C-terminal" evidence="5">
    <location>
        <begin position="348"/>
        <end position="466"/>
    </location>
</feature>
<dbReference type="PANTHER" id="PTHR22602:SF0">
    <property type="entry name" value="TRANSFERASE CAF17, MITOCHONDRIAL-RELATED"/>
    <property type="match status" value="1"/>
</dbReference>
<dbReference type="Proteomes" id="UP001648503">
    <property type="component" value="Unassembled WGS sequence"/>
</dbReference>
<dbReference type="InterPro" id="IPR017703">
    <property type="entry name" value="YgfZ/GCV_T_CS"/>
</dbReference>
<evidence type="ECO:0000259" key="5">
    <source>
        <dbReference type="Pfam" id="PF25455"/>
    </source>
</evidence>
<accession>A0ABQ8FN65</accession>
<dbReference type="InterPro" id="IPR027266">
    <property type="entry name" value="TrmE/GcvT-like"/>
</dbReference>
<proteinExistence type="inferred from homology"/>
<dbReference type="NCBIfam" id="TIGR03317">
    <property type="entry name" value="ygfZ_signature"/>
    <property type="match status" value="1"/>
</dbReference>
<sequence length="471" mass="52388">MTAHLVPCIFQQAGRSLYIQSTLGSITRSCSLNRMTNARVYNRVLISAQLHNKPPKSLPHGSCFRIQGPSSIATPRCNPPRSTALSRPFVSSAHDREVRPIQTSVAAANYYYTKLNDKRVVRIEGEDSADFLQGLVTNQVYSSELKSRGFLAAFLNAPGRVVLDAFIVQECRATEHTHSSYLLECTESTLPLLEQHLKKYKLRKKITISNISHDVCVWQAWGPTAHPIVTDMLSKSLVGVDHSTEQAPIAEFKNIAYVDPRHGDLGVRMILDKHSQVNLPKEFVETTSSEFMLKRLLLGIPEGPADYFQGQSLPLESNLDIMSGVDFRKGCYLGQELTIRTYHTGVTRKRIVPVQIYRETDPPPSSLTLDRSFSIEHPPSQSDIKMSSYDPATMPAVRGKGIVGKYCGGLYNIGLALVKLDHVSWPPGECTVDPQHELNDSTEVFDPVLSLANGLRAKAFAPEWWPSSTRS</sequence>
<comment type="caution">
    <text evidence="6">The sequence shown here is derived from an EMBL/GenBank/DDBJ whole genome shotgun (WGS) entry which is preliminary data.</text>
</comment>
<evidence type="ECO:0000256" key="3">
    <source>
        <dbReference type="ARBA" id="ARBA00023128"/>
    </source>
</evidence>
<evidence type="ECO:0000313" key="7">
    <source>
        <dbReference type="Proteomes" id="UP001648503"/>
    </source>
</evidence>
<evidence type="ECO:0000256" key="4">
    <source>
        <dbReference type="ARBA" id="ARBA00093447"/>
    </source>
</evidence>
<dbReference type="Pfam" id="PF25455">
    <property type="entry name" value="Beta-barrel_CAF17_C"/>
    <property type="match status" value="1"/>
</dbReference>
<name>A0ABQ8FN65_9FUNG</name>
<dbReference type="Gene3D" id="3.30.1360.120">
    <property type="entry name" value="Probable tRNA modification gtpase trme, domain 1"/>
    <property type="match status" value="1"/>
</dbReference>
<reference evidence="6 7" key="1">
    <citation type="submission" date="2021-02" db="EMBL/GenBank/DDBJ databases">
        <title>Variation within the Batrachochytrium salamandrivorans European outbreak.</title>
        <authorList>
            <person name="Kelly M."/>
            <person name="Pasmans F."/>
            <person name="Shea T.P."/>
            <person name="Munoz J.F."/>
            <person name="Carranza S."/>
            <person name="Cuomo C.A."/>
            <person name="Martel A."/>
        </authorList>
    </citation>
    <scope>NUCLEOTIDE SEQUENCE [LARGE SCALE GENOMIC DNA]</scope>
    <source>
        <strain evidence="6 7">AMFP18/2</strain>
    </source>
</reference>
<dbReference type="PANTHER" id="PTHR22602">
    <property type="entry name" value="TRANSFERASE CAF17, MITOCHONDRIAL-RELATED"/>
    <property type="match status" value="1"/>
</dbReference>
<comment type="subcellular location">
    <subcellularLocation>
        <location evidence="1">Mitochondrion</location>
    </subcellularLocation>
</comment>
<comment type="similarity">
    <text evidence="4">Belongs to the GcvT family. CAF17/IBA57 subfamily.</text>
</comment>
<dbReference type="InterPro" id="IPR045179">
    <property type="entry name" value="YgfZ/GcvT"/>
</dbReference>
<keyword evidence="2" id="KW-0809">Transit peptide</keyword>
<dbReference type="InterPro" id="IPR057460">
    <property type="entry name" value="CAF17_C"/>
</dbReference>
<protein>
    <recommendedName>
        <fullName evidence="5">CAF17 C-terminal domain-containing protein</fullName>
    </recommendedName>
</protein>
<keyword evidence="7" id="KW-1185">Reference proteome</keyword>
<evidence type="ECO:0000256" key="1">
    <source>
        <dbReference type="ARBA" id="ARBA00004173"/>
    </source>
</evidence>
<dbReference type="SUPFAM" id="SSF103025">
    <property type="entry name" value="Folate-binding domain"/>
    <property type="match status" value="1"/>
</dbReference>